<comment type="caution">
    <text evidence="1">The sequence shown here is derived from an EMBL/GenBank/DDBJ whole genome shotgun (WGS) entry which is preliminary data.</text>
</comment>
<gene>
    <name evidence="1" type="ORF">Syun_027950</name>
</gene>
<evidence type="ECO:0000313" key="2">
    <source>
        <dbReference type="Proteomes" id="UP001420932"/>
    </source>
</evidence>
<evidence type="ECO:0000313" key="1">
    <source>
        <dbReference type="EMBL" id="KAK9093039.1"/>
    </source>
</evidence>
<accession>A0AAP0EQE2</accession>
<dbReference type="EMBL" id="JBBNAF010000012">
    <property type="protein sequence ID" value="KAK9093039.1"/>
    <property type="molecule type" value="Genomic_DNA"/>
</dbReference>
<keyword evidence="2" id="KW-1185">Reference proteome</keyword>
<protein>
    <submittedName>
        <fullName evidence="1">Uncharacterized protein</fullName>
    </submittedName>
</protein>
<organism evidence="1 2">
    <name type="scientific">Stephania yunnanensis</name>
    <dbReference type="NCBI Taxonomy" id="152371"/>
    <lineage>
        <taxon>Eukaryota</taxon>
        <taxon>Viridiplantae</taxon>
        <taxon>Streptophyta</taxon>
        <taxon>Embryophyta</taxon>
        <taxon>Tracheophyta</taxon>
        <taxon>Spermatophyta</taxon>
        <taxon>Magnoliopsida</taxon>
        <taxon>Ranunculales</taxon>
        <taxon>Menispermaceae</taxon>
        <taxon>Menispermoideae</taxon>
        <taxon>Cissampelideae</taxon>
        <taxon>Stephania</taxon>
    </lineage>
</organism>
<reference evidence="1 2" key="1">
    <citation type="submission" date="2024-01" db="EMBL/GenBank/DDBJ databases">
        <title>Genome assemblies of Stephania.</title>
        <authorList>
            <person name="Yang L."/>
        </authorList>
    </citation>
    <scope>NUCLEOTIDE SEQUENCE [LARGE SCALE GENOMIC DNA]</scope>
    <source>
        <strain evidence="1">YNDBR</strain>
        <tissue evidence="1">Leaf</tissue>
    </source>
</reference>
<sequence length="74" mass="8442">MTRKMQGVQANIRIPSTQLRMSNQRVFFEDILVAGVDYRFYDPATTSSLNSKIKVMEVTMQLMVGGSDLLFFSM</sequence>
<proteinExistence type="predicted"/>
<dbReference type="AlphaFoldDB" id="A0AAP0EQE2"/>
<name>A0AAP0EQE2_9MAGN</name>
<dbReference type="Proteomes" id="UP001420932">
    <property type="component" value="Unassembled WGS sequence"/>
</dbReference>